<evidence type="ECO:0000313" key="2">
    <source>
        <dbReference type="Proteomes" id="UP000642070"/>
    </source>
</evidence>
<dbReference type="Proteomes" id="UP000642070">
    <property type="component" value="Unassembled WGS sequence"/>
</dbReference>
<comment type="caution">
    <text evidence="1">The sequence shown here is derived from an EMBL/GenBank/DDBJ whole genome shotgun (WGS) entry which is preliminary data.</text>
</comment>
<dbReference type="EMBL" id="BMPI01000059">
    <property type="protein sequence ID" value="GGM69462.1"/>
    <property type="molecule type" value="Genomic_DNA"/>
</dbReference>
<accession>A0A917UCK8</accession>
<proteinExistence type="predicted"/>
<reference evidence="1" key="2">
    <citation type="submission" date="2020-09" db="EMBL/GenBank/DDBJ databases">
        <authorList>
            <person name="Sun Q."/>
            <person name="Ohkuma M."/>
        </authorList>
    </citation>
    <scope>NUCLEOTIDE SEQUENCE</scope>
    <source>
        <strain evidence="1">JCM 19831</strain>
    </source>
</reference>
<sequence>MAGCLGYQTAEAAWLLPDFVAFLDEHGQTTETVQAALTWVRFRENDVVTTVSPRRITAVRSTTLTTRAWLCRLDALARSAWSYMPLPGYP</sequence>
<protein>
    <submittedName>
        <fullName evidence="1">Uncharacterized protein</fullName>
    </submittedName>
</protein>
<dbReference type="AlphaFoldDB" id="A0A917UCK8"/>
<name>A0A917UCK8_9ACTN</name>
<keyword evidence="2" id="KW-1185">Reference proteome</keyword>
<evidence type="ECO:0000313" key="1">
    <source>
        <dbReference type="EMBL" id="GGM69462.1"/>
    </source>
</evidence>
<reference evidence="1" key="1">
    <citation type="journal article" date="2014" name="Int. J. Syst. Evol. Microbiol.">
        <title>Complete genome sequence of Corynebacterium casei LMG S-19264T (=DSM 44701T), isolated from a smear-ripened cheese.</title>
        <authorList>
            <consortium name="US DOE Joint Genome Institute (JGI-PGF)"/>
            <person name="Walter F."/>
            <person name="Albersmeier A."/>
            <person name="Kalinowski J."/>
            <person name="Ruckert C."/>
        </authorList>
    </citation>
    <scope>NUCLEOTIDE SEQUENCE</scope>
    <source>
        <strain evidence="1">JCM 19831</strain>
    </source>
</reference>
<organism evidence="1 2">
    <name type="scientific">Dactylosporangium sucinum</name>
    <dbReference type="NCBI Taxonomy" id="1424081"/>
    <lineage>
        <taxon>Bacteria</taxon>
        <taxon>Bacillati</taxon>
        <taxon>Actinomycetota</taxon>
        <taxon>Actinomycetes</taxon>
        <taxon>Micromonosporales</taxon>
        <taxon>Micromonosporaceae</taxon>
        <taxon>Dactylosporangium</taxon>
    </lineage>
</organism>
<gene>
    <name evidence="1" type="ORF">GCM10007977_084010</name>
</gene>